<evidence type="ECO:0000256" key="6">
    <source>
        <dbReference type="ARBA" id="ARBA00022989"/>
    </source>
</evidence>
<dbReference type="InterPro" id="IPR000462">
    <property type="entry name" value="CDP-OH_P_trans"/>
</dbReference>
<evidence type="ECO:0000256" key="11">
    <source>
        <dbReference type="RuleBase" id="RU003750"/>
    </source>
</evidence>
<dbReference type="PIRSF" id="PIRSF000847">
    <property type="entry name" value="Phos_ph_gly_syn"/>
    <property type="match status" value="1"/>
</dbReference>
<dbReference type="InterPro" id="IPR043130">
    <property type="entry name" value="CDP-OH_PTrfase_TM_dom"/>
</dbReference>
<evidence type="ECO:0000256" key="4">
    <source>
        <dbReference type="ARBA" id="ARBA00022679"/>
    </source>
</evidence>
<dbReference type="PROSITE" id="PS00379">
    <property type="entry name" value="CDP_ALCOHOL_P_TRANSF"/>
    <property type="match status" value="1"/>
</dbReference>
<evidence type="ECO:0000256" key="1">
    <source>
        <dbReference type="ARBA" id="ARBA00004141"/>
    </source>
</evidence>
<evidence type="ECO:0000256" key="7">
    <source>
        <dbReference type="ARBA" id="ARBA00023098"/>
    </source>
</evidence>
<accession>A0A846Z2Y4</accession>
<dbReference type="GO" id="GO:0046474">
    <property type="term" value="P:glycerophospholipid biosynthetic process"/>
    <property type="evidence" value="ECO:0007669"/>
    <property type="project" value="TreeGrafter"/>
</dbReference>
<keyword evidence="14" id="KW-1185">Reference proteome</keyword>
<dbReference type="Proteomes" id="UP000579250">
    <property type="component" value="Unassembled WGS sequence"/>
</dbReference>
<evidence type="ECO:0000256" key="9">
    <source>
        <dbReference type="ARBA" id="ARBA00023209"/>
    </source>
</evidence>
<feature type="transmembrane region" description="Helical" evidence="12">
    <location>
        <begin position="20"/>
        <end position="42"/>
    </location>
</feature>
<dbReference type="InterPro" id="IPR048254">
    <property type="entry name" value="CDP_ALCOHOL_P_TRANSF_CS"/>
</dbReference>
<keyword evidence="8 12" id="KW-0472">Membrane</keyword>
<keyword evidence="4 11" id="KW-0808">Transferase</keyword>
<name>A0A846Z2Y4_9ACTN</name>
<comment type="subcellular location">
    <subcellularLocation>
        <location evidence="1">Membrane</location>
        <topology evidence="1">Multi-pass membrane protein</topology>
    </subcellularLocation>
</comment>
<keyword evidence="7" id="KW-0443">Lipid metabolism</keyword>
<gene>
    <name evidence="13" type="ORF">HGB48_15175</name>
</gene>
<dbReference type="RefSeq" id="WP_067631915.1">
    <property type="nucleotide sequence ID" value="NZ_JAAXPI010000017.1"/>
</dbReference>
<dbReference type="InterPro" id="IPR050324">
    <property type="entry name" value="CDP-alcohol_PTase-I"/>
</dbReference>
<comment type="caution">
    <text evidence="13">The sequence shown here is derived from an EMBL/GenBank/DDBJ whole genome shotgun (WGS) entry which is preliminary data.</text>
</comment>
<organism evidence="13 14">
    <name type="scientific">Actinomadura latina</name>
    <dbReference type="NCBI Taxonomy" id="163603"/>
    <lineage>
        <taxon>Bacteria</taxon>
        <taxon>Bacillati</taxon>
        <taxon>Actinomycetota</taxon>
        <taxon>Actinomycetes</taxon>
        <taxon>Streptosporangiales</taxon>
        <taxon>Thermomonosporaceae</taxon>
        <taxon>Actinomadura</taxon>
    </lineage>
</organism>
<feature type="transmembrane region" description="Helical" evidence="12">
    <location>
        <begin position="162"/>
        <end position="184"/>
    </location>
</feature>
<dbReference type="PANTHER" id="PTHR14269:SF52">
    <property type="entry name" value="PHOSPHATIDYLGLYCEROPHOSPHATE SYNTHASE-RELATED"/>
    <property type="match status" value="1"/>
</dbReference>
<evidence type="ECO:0000256" key="3">
    <source>
        <dbReference type="ARBA" id="ARBA00022516"/>
    </source>
</evidence>
<dbReference type="Pfam" id="PF01066">
    <property type="entry name" value="CDP-OH_P_transf"/>
    <property type="match status" value="1"/>
</dbReference>
<sequence length="196" mass="20884">MIAGPPDPVAGTPDPPPAGVWNIANALTMARIVLVPVFVWLLFLDGTGWRLAAFAVFAAASITDKIDGDIARARGLVTDFGKIADPIADKALTGAALVSLSVMGELWWWVTAAIMVREVGITVMRFVVIRHGVIPASKGGKLKTMLQVIAIGFFILPGPLDYVRWVTMAAALVVTVVTGVDYVVQAWRMRRASGSS</sequence>
<evidence type="ECO:0000256" key="10">
    <source>
        <dbReference type="ARBA" id="ARBA00023264"/>
    </source>
</evidence>
<keyword evidence="5 12" id="KW-0812">Transmembrane</keyword>
<dbReference type="Gene3D" id="1.20.120.1760">
    <property type="match status" value="1"/>
</dbReference>
<dbReference type="EMBL" id="JAAXPI010000017">
    <property type="protein sequence ID" value="NKZ05078.1"/>
    <property type="molecule type" value="Genomic_DNA"/>
</dbReference>
<evidence type="ECO:0000313" key="14">
    <source>
        <dbReference type="Proteomes" id="UP000579250"/>
    </source>
</evidence>
<dbReference type="InterPro" id="IPR004570">
    <property type="entry name" value="Phosphatidylglycerol_P_synth"/>
</dbReference>
<evidence type="ECO:0000256" key="5">
    <source>
        <dbReference type="ARBA" id="ARBA00022692"/>
    </source>
</evidence>
<evidence type="ECO:0000256" key="8">
    <source>
        <dbReference type="ARBA" id="ARBA00023136"/>
    </source>
</evidence>
<dbReference type="GO" id="GO:0016020">
    <property type="term" value="C:membrane"/>
    <property type="evidence" value="ECO:0007669"/>
    <property type="project" value="UniProtKB-SubCell"/>
</dbReference>
<keyword evidence="6 12" id="KW-1133">Transmembrane helix</keyword>
<proteinExistence type="inferred from homology"/>
<dbReference type="AlphaFoldDB" id="A0A846Z2Y4"/>
<comment type="similarity">
    <text evidence="2 11">Belongs to the CDP-alcohol phosphatidyltransferase class-I family.</text>
</comment>
<keyword evidence="3" id="KW-0444">Lipid biosynthesis</keyword>
<dbReference type="UniPathway" id="UPA00085"/>
<reference evidence="13 14" key="1">
    <citation type="submission" date="2020-04" db="EMBL/GenBank/DDBJ databases">
        <title>MicrobeNet Type strains.</title>
        <authorList>
            <person name="Nicholson A.C."/>
        </authorList>
    </citation>
    <scope>NUCLEOTIDE SEQUENCE [LARGE SCALE GENOMIC DNA]</scope>
    <source>
        <strain evidence="13 14">ATCC BAA-277</strain>
    </source>
</reference>
<dbReference type="GO" id="GO:0008444">
    <property type="term" value="F:CDP-diacylglycerol-glycerol-3-phosphate 3-phosphatidyltransferase activity"/>
    <property type="evidence" value="ECO:0007669"/>
    <property type="project" value="InterPro"/>
</dbReference>
<protein>
    <submittedName>
        <fullName evidence="13">CDP-alcohol phosphatidyltransferase family protein</fullName>
    </submittedName>
</protein>
<evidence type="ECO:0000313" key="13">
    <source>
        <dbReference type="EMBL" id="NKZ05078.1"/>
    </source>
</evidence>
<evidence type="ECO:0000256" key="2">
    <source>
        <dbReference type="ARBA" id="ARBA00010441"/>
    </source>
</evidence>
<dbReference type="PANTHER" id="PTHR14269">
    <property type="entry name" value="CDP-DIACYLGLYCEROL--GLYCEROL-3-PHOSPHATE 3-PHOSPHATIDYLTRANSFERASE-RELATED"/>
    <property type="match status" value="1"/>
</dbReference>
<keyword evidence="10" id="KW-1208">Phospholipid metabolism</keyword>
<evidence type="ECO:0000256" key="12">
    <source>
        <dbReference type="SAM" id="Phobius"/>
    </source>
</evidence>
<keyword evidence="9" id="KW-0594">Phospholipid biosynthesis</keyword>